<sequence length="748" mass="84718">MEWVDSALASSTATFIIVVTVFTLMARQRLHISLYIRQKKRVPLLGAVSVASPSKAKGVPPQQLQSEHNFQTEASMRLHKELYYKLQHLERHYEVLPQARDTLISLFSETLEQASKTPDAGILSIKHYSRDALLKFQQHEDNKIMDMWEQYLARRKAKGPREMFETKEEARWWLVQSSPVKYVDGAWLGHINKITTPFGLRRVIKNAWQVLSEELGDGDLEKNHVYLYRRLMETVEPGFPAGDDFDFIDPKHQLNEPGIWKAAVAQLLISLFPHQFLPEIIGFNMHYEAMALETLKVSKELKELGLDPYYFVLHISIDNADSGHTAMALQTAMEYIELIQKRDGDSAAGHTWKRIQAGYILSKGLPTAPICPRFRTSPSSLPVDTKTFPRNTTEAEVIRIFKAKAIVSQKIHCNSRVKFGGRTIAEWLAPGGLESKKQEMQFLDALSNSKPWVFKGDSGRSHLMKELSWQGRMFGSFTQSETHSIKQWIDTLGGGGTVSDPAFYWKFINEPQISSIKALKTVDIRVHHPVFAQLPANNILAQLLPSTSHLPRAPSINTAATTNWENLLPLWFTHPCLLEHFICVPAQTTTPMACAIIRVLRAQSGFAPEDSIVAGMDEVRRKESIGLVELGLEMVKVSGFAEPTSLKDVLENWRSDFGLLMLHLCKRPIENTGLLLGLAMSFVDLHDAVASSPTFLSSDSRRLLSNIAKRERDNLESCLRDLQDNPPRFLDFCRGYHFGRAEIDRCFT</sequence>
<evidence type="ECO:0000313" key="2">
    <source>
        <dbReference type="EMBL" id="KAK6511609.1"/>
    </source>
</evidence>
<dbReference type="EMBL" id="JAVHJL010000001">
    <property type="protein sequence ID" value="KAK6511609.1"/>
    <property type="molecule type" value="Genomic_DNA"/>
</dbReference>
<gene>
    <name evidence="2" type="ORF">TWF481_000524</name>
</gene>
<keyword evidence="1" id="KW-0472">Membrane</keyword>
<protein>
    <submittedName>
        <fullName evidence="2">Uncharacterized protein</fullName>
    </submittedName>
</protein>
<dbReference type="SMART" id="SM01236">
    <property type="entry name" value="Haem_oxygenase_2"/>
    <property type="match status" value="1"/>
</dbReference>
<reference evidence="2 3" key="1">
    <citation type="submission" date="2023-08" db="EMBL/GenBank/DDBJ databases">
        <authorList>
            <person name="Palmer J.M."/>
        </authorList>
    </citation>
    <scope>NUCLEOTIDE SEQUENCE [LARGE SCALE GENOMIC DNA]</scope>
    <source>
        <strain evidence="2 3">TWF481</strain>
    </source>
</reference>
<dbReference type="AlphaFoldDB" id="A0AAV9WNR2"/>
<dbReference type="InterPro" id="IPR016084">
    <property type="entry name" value="Haem_Oase-like_multi-hlx"/>
</dbReference>
<dbReference type="Gene3D" id="1.20.910.10">
    <property type="entry name" value="Heme oxygenase-like"/>
    <property type="match status" value="1"/>
</dbReference>
<keyword evidence="3" id="KW-1185">Reference proteome</keyword>
<evidence type="ECO:0000313" key="3">
    <source>
        <dbReference type="Proteomes" id="UP001370758"/>
    </source>
</evidence>
<keyword evidence="1" id="KW-1133">Transmembrane helix</keyword>
<evidence type="ECO:0000256" key="1">
    <source>
        <dbReference type="SAM" id="Phobius"/>
    </source>
</evidence>
<feature type="transmembrane region" description="Helical" evidence="1">
    <location>
        <begin position="6"/>
        <end position="26"/>
    </location>
</feature>
<name>A0AAV9WNR2_9PEZI</name>
<dbReference type="Proteomes" id="UP001370758">
    <property type="component" value="Unassembled WGS sequence"/>
</dbReference>
<dbReference type="Pfam" id="PF14518">
    <property type="entry name" value="Haem_oxygenas_2"/>
    <property type="match status" value="1"/>
</dbReference>
<organism evidence="2 3">
    <name type="scientific">Arthrobotrys musiformis</name>
    <dbReference type="NCBI Taxonomy" id="47236"/>
    <lineage>
        <taxon>Eukaryota</taxon>
        <taxon>Fungi</taxon>
        <taxon>Dikarya</taxon>
        <taxon>Ascomycota</taxon>
        <taxon>Pezizomycotina</taxon>
        <taxon>Orbiliomycetes</taxon>
        <taxon>Orbiliales</taxon>
        <taxon>Orbiliaceae</taxon>
        <taxon>Arthrobotrys</taxon>
    </lineage>
</organism>
<keyword evidence="1" id="KW-0812">Transmembrane</keyword>
<proteinExistence type="predicted"/>
<comment type="caution">
    <text evidence="2">The sequence shown here is derived from an EMBL/GenBank/DDBJ whole genome shotgun (WGS) entry which is preliminary data.</text>
</comment>
<accession>A0AAV9WNR2</accession>